<gene>
    <name evidence="7" type="ORF">BU26DRAFT_517425</name>
</gene>
<dbReference type="EMBL" id="ML987193">
    <property type="protein sequence ID" value="KAF2250599.1"/>
    <property type="molecule type" value="Genomic_DNA"/>
</dbReference>
<dbReference type="CDD" id="cd00067">
    <property type="entry name" value="GAL4"/>
    <property type="match status" value="1"/>
</dbReference>
<keyword evidence="1" id="KW-0479">Metal-binding</keyword>
<dbReference type="PROSITE" id="PS50048">
    <property type="entry name" value="ZN2_CY6_FUNGAL_2"/>
    <property type="match status" value="1"/>
</dbReference>
<evidence type="ECO:0000259" key="6">
    <source>
        <dbReference type="PROSITE" id="PS50048"/>
    </source>
</evidence>
<keyword evidence="2" id="KW-0862">Zinc</keyword>
<dbReference type="RefSeq" id="XP_033685603.1">
    <property type="nucleotide sequence ID" value="XM_033828576.1"/>
</dbReference>
<dbReference type="SMART" id="SM00066">
    <property type="entry name" value="GAL4"/>
    <property type="match status" value="1"/>
</dbReference>
<protein>
    <recommendedName>
        <fullName evidence="6">Zn(2)-C6 fungal-type domain-containing protein</fullName>
    </recommendedName>
</protein>
<keyword evidence="5" id="KW-0539">Nucleus</keyword>
<evidence type="ECO:0000256" key="1">
    <source>
        <dbReference type="ARBA" id="ARBA00022723"/>
    </source>
</evidence>
<dbReference type="GO" id="GO:0000981">
    <property type="term" value="F:DNA-binding transcription factor activity, RNA polymerase II-specific"/>
    <property type="evidence" value="ECO:0007669"/>
    <property type="project" value="InterPro"/>
</dbReference>
<dbReference type="GO" id="GO:0008270">
    <property type="term" value="F:zinc ion binding"/>
    <property type="evidence" value="ECO:0007669"/>
    <property type="project" value="InterPro"/>
</dbReference>
<dbReference type="Pfam" id="PF00172">
    <property type="entry name" value="Zn_clus"/>
    <property type="match status" value="1"/>
</dbReference>
<evidence type="ECO:0000313" key="7">
    <source>
        <dbReference type="EMBL" id="KAF2250599.1"/>
    </source>
</evidence>
<dbReference type="OrthoDB" id="5355161at2759"/>
<evidence type="ECO:0000256" key="3">
    <source>
        <dbReference type="ARBA" id="ARBA00023015"/>
    </source>
</evidence>
<proteinExistence type="predicted"/>
<dbReference type="PROSITE" id="PS00463">
    <property type="entry name" value="ZN2_CY6_FUNGAL_1"/>
    <property type="match status" value="1"/>
</dbReference>
<dbReference type="InterPro" id="IPR001138">
    <property type="entry name" value="Zn2Cys6_DnaBD"/>
</dbReference>
<dbReference type="Gene3D" id="4.10.240.10">
    <property type="entry name" value="Zn(2)-C6 fungal-type DNA-binding domain"/>
    <property type="match status" value="1"/>
</dbReference>
<evidence type="ECO:0000256" key="4">
    <source>
        <dbReference type="ARBA" id="ARBA00023163"/>
    </source>
</evidence>
<evidence type="ECO:0000256" key="5">
    <source>
        <dbReference type="ARBA" id="ARBA00023242"/>
    </source>
</evidence>
<dbReference type="Proteomes" id="UP000800094">
    <property type="component" value="Unassembled WGS sequence"/>
</dbReference>
<dbReference type="GeneID" id="54581906"/>
<reference evidence="7" key="1">
    <citation type="journal article" date="2020" name="Stud. Mycol.">
        <title>101 Dothideomycetes genomes: a test case for predicting lifestyles and emergence of pathogens.</title>
        <authorList>
            <person name="Haridas S."/>
            <person name="Albert R."/>
            <person name="Binder M."/>
            <person name="Bloem J."/>
            <person name="Labutti K."/>
            <person name="Salamov A."/>
            <person name="Andreopoulos B."/>
            <person name="Baker S."/>
            <person name="Barry K."/>
            <person name="Bills G."/>
            <person name="Bluhm B."/>
            <person name="Cannon C."/>
            <person name="Castanera R."/>
            <person name="Culley D."/>
            <person name="Daum C."/>
            <person name="Ezra D."/>
            <person name="Gonzalez J."/>
            <person name="Henrissat B."/>
            <person name="Kuo A."/>
            <person name="Liang C."/>
            <person name="Lipzen A."/>
            <person name="Lutzoni F."/>
            <person name="Magnuson J."/>
            <person name="Mondo S."/>
            <person name="Nolan M."/>
            <person name="Ohm R."/>
            <person name="Pangilinan J."/>
            <person name="Park H.-J."/>
            <person name="Ramirez L."/>
            <person name="Alfaro M."/>
            <person name="Sun H."/>
            <person name="Tritt A."/>
            <person name="Yoshinaga Y."/>
            <person name="Zwiers L.-H."/>
            <person name="Turgeon B."/>
            <person name="Goodwin S."/>
            <person name="Spatafora J."/>
            <person name="Crous P."/>
            <person name="Grigoriev I."/>
        </authorList>
    </citation>
    <scope>NUCLEOTIDE SEQUENCE</scope>
    <source>
        <strain evidence="7">CBS 122368</strain>
    </source>
</reference>
<keyword evidence="3" id="KW-0805">Transcription regulation</keyword>
<dbReference type="SUPFAM" id="SSF57701">
    <property type="entry name" value="Zn2/Cys6 DNA-binding domain"/>
    <property type="match status" value="1"/>
</dbReference>
<dbReference type="PANTHER" id="PTHR47660">
    <property type="entry name" value="TRANSCRIPTION FACTOR WITH C2H2 AND ZN(2)-CYS(6) DNA BINDING DOMAIN (EUROFUNG)-RELATED-RELATED"/>
    <property type="match status" value="1"/>
</dbReference>
<feature type="domain" description="Zn(2)-C6 fungal-type" evidence="6">
    <location>
        <begin position="9"/>
        <end position="39"/>
    </location>
</feature>
<accession>A0A6A6IK48</accession>
<dbReference type="AlphaFoldDB" id="A0A6A6IK48"/>
<evidence type="ECO:0000313" key="8">
    <source>
        <dbReference type="Proteomes" id="UP000800094"/>
    </source>
</evidence>
<keyword evidence="8" id="KW-1185">Reference proteome</keyword>
<name>A0A6A6IK48_9PLEO</name>
<evidence type="ECO:0000256" key="2">
    <source>
        <dbReference type="ARBA" id="ARBA00022833"/>
    </source>
</evidence>
<dbReference type="InterPro" id="IPR036864">
    <property type="entry name" value="Zn2-C6_fun-type_DNA-bd_sf"/>
</dbReference>
<sequence length="409" mass="45598">MSAIATGRSCSRCHEAKRKCDQMSPSCRLCRRKGLACVYPSRRPSSFVPIETIDPYSLPPSTNSPDLQTMSNELSFAGISPELALDFANPTDLPLTNDARASWFTAPEAFMVDHSPMPLPPNFKIQDLKEFVRLIESWLTIWVTTGSNAFIHAHLYGNSLPSCLQIAFATYSAYINRTPTASEIILRTVNDQATALVSELDQIHGSKDLVKDLAYIHALFAYQMIGLFDGDIRSRHLAESRAPVLAELLDRTLKNASATLKQEMSMDGPTFSLAHLLAPAELLWRSWIISESLRRTWLVIQGISASYDGLKQGWAPCNGDVMFTTREGLWSADSASVWAKMSIDQDVRFVGRTHAECLFMVAPEETDEFAKFMLENIFGKERSSNWLSGTRCVDTATTFEPLSSRHLQA</sequence>
<organism evidence="7 8">
    <name type="scientific">Trematosphaeria pertusa</name>
    <dbReference type="NCBI Taxonomy" id="390896"/>
    <lineage>
        <taxon>Eukaryota</taxon>
        <taxon>Fungi</taxon>
        <taxon>Dikarya</taxon>
        <taxon>Ascomycota</taxon>
        <taxon>Pezizomycotina</taxon>
        <taxon>Dothideomycetes</taxon>
        <taxon>Pleosporomycetidae</taxon>
        <taxon>Pleosporales</taxon>
        <taxon>Massarineae</taxon>
        <taxon>Trematosphaeriaceae</taxon>
        <taxon>Trematosphaeria</taxon>
    </lineage>
</organism>
<keyword evidence="4" id="KW-0804">Transcription</keyword>